<dbReference type="GO" id="GO:0098542">
    <property type="term" value="P:defense response to other organism"/>
    <property type="evidence" value="ECO:0007669"/>
    <property type="project" value="InterPro"/>
</dbReference>
<organism evidence="4 5">
    <name type="scientific">Aristolochia fimbriata</name>
    <name type="common">White veined hardy Dutchman's pipe vine</name>
    <dbReference type="NCBI Taxonomy" id="158543"/>
    <lineage>
        <taxon>Eukaryota</taxon>
        <taxon>Viridiplantae</taxon>
        <taxon>Streptophyta</taxon>
        <taxon>Embryophyta</taxon>
        <taxon>Tracheophyta</taxon>
        <taxon>Spermatophyta</taxon>
        <taxon>Magnoliopsida</taxon>
        <taxon>Magnoliidae</taxon>
        <taxon>Piperales</taxon>
        <taxon>Aristolochiaceae</taxon>
        <taxon>Aristolochia</taxon>
    </lineage>
</organism>
<evidence type="ECO:0008006" key="6">
    <source>
        <dbReference type="Google" id="ProtNLM"/>
    </source>
</evidence>
<proteinExistence type="predicted"/>
<keyword evidence="5" id="KW-1185">Reference proteome</keyword>
<accession>A0AAV7F2J1</accession>
<gene>
    <name evidence="4" type="ORF">H6P81_007071</name>
</gene>
<keyword evidence="2 3" id="KW-0472">Membrane</keyword>
<feature type="transmembrane region" description="Helical" evidence="3">
    <location>
        <begin position="7"/>
        <end position="25"/>
    </location>
</feature>
<dbReference type="GO" id="GO:0005886">
    <property type="term" value="C:plasma membrane"/>
    <property type="evidence" value="ECO:0007669"/>
    <property type="project" value="TreeGrafter"/>
</dbReference>
<protein>
    <recommendedName>
        <fullName evidence="6">Late embryogenesis abundant protein LEA-2 subgroup domain-containing protein</fullName>
    </recommendedName>
</protein>
<reference evidence="4 5" key="1">
    <citation type="submission" date="2021-07" db="EMBL/GenBank/DDBJ databases">
        <title>The Aristolochia fimbriata genome: insights into angiosperm evolution, floral development and chemical biosynthesis.</title>
        <authorList>
            <person name="Jiao Y."/>
        </authorList>
    </citation>
    <scope>NUCLEOTIDE SEQUENCE [LARGE SCALE GENOMIC DNA]</scope>
    <source>
        <strain evidence="4">IBCAS-2021</strain>
        <tissue evidence="4">Leaf</tissue>
    </source>
</reference>
<evidence type="ECO:0000256" key="1">
    <source>
        <dbReference type="ARBA" id="ARBA00004370"/>
    </source>
</evidence>
<dbReference type="GO" id="GO:0009506">
    <property type="term" value="C:plasmodesma"/>
    <property type="evidence" value="ECO:0007669"/>
    <property type="project" value="TreeGrafter"/>
</dbReference>
<dbReference type="InterPro" id="IPR044839">
    <property type="entry name" value="NDR1-like"/>
</dbReference>
<name>A0AAV7F2J1_ARIFI</name>
<evidence type="ECO:0000256" key="3">
    <source>
        <dbReference type="SAM" id="Phobius"/>
    </source>
</evidence>
<dbReference type="AlphaFoldDB" id="A0AAV7F2J1"/>
<dbReference type="PANTHER" id="PTHR31415:SF125">
    <property type="entry name" value="HARPIN INDUCING PROTEIN 1-LIKE 9"/>
    <property type="match status" value="1"/>
</dbReference>
<sequence length="206" mass="23116">MTDSRRALVWLLEVVLLFALISLLLRHALTPRKPTYTLVDLEIPALSNRTAARSNGRKSAAANVSLELEIQNPNKKIGIYYEATNVTLFYVDVSLGPIVIAPFYQKNRGEIRREKQSVKAEKRFWRAVSRAVSNGSTADLRVWVTTFVRYRTLGVKGKRGKMESMGWVPVASDGKRIKLVRGPLRNESKSRYVIAHDGPESPPVPG</sequence>
<evidence type="ECO:0000256" key="2">
    <source>
        <dbReference type="ARBA" id="ARBA00023136"/>
    </source>
</evidence>
<comment type="subcellular location">
    <subcellularLocation>
        <location evidence="1">Membrane</location>
    </subcellularLocation>
</comment>
<evidence type="ECO:0000313" key="4">
    <source>
        <dbReference type="EMBL" id="KAG9454167.1"/>
    </source>
</evidence>
<dbReference type="EMBL" id="JAINDJ010000003">
    <property type="protein sequence ID" value="KAG9454167.1"/>
    <property type="molecule type" value="Genomic_DNA"/>
</dbReference>
<keyword evidence="3" id="KW-1133">Transmembrane helix</keyword>
<dbReference type="Proteomes" id="UP000825729">
    <property type="component" value="Unassembled WGS sequence"/>
</dbReference>
<comment type="caution">
    <text evidence="4">The sequence shown here is derived from an EMBL/GenBank/DDBJ whole genome shotgun (WGS) entry which is preliminary data.</text>
</comment>
<dbReference type="PANTHER" id="PTHR31415">
    <property type="entry name" value="OS05G0367900 PROTEIN"/>
    <property type="match status" value="1"/>
</dbReference>
<evidence type="ECO:0000313" key="5">
    <source>
        <dbReference type="Proteomes" id="UP000825729"/>
    </source>
</evidence>
<keyword evidence="3" id="KW-0812">Transmembrane</keyword>